<reference evidence="2 3" key="1">
    <citation type="journal article" date="2016" name="PeerJ">
        <title>Gall-ID: tools for genotyping gall-causing phytopathogenic bacteria.</title>
        <authorList>
            <person name="Davis E.W.II."/>
            <person name="Weisberg A.J."/>
            <person name="Tabima J.F."/>
            <person name="Grunwald N.J."/>
            <person name="Chang J.H."/>
        </authorList>
    </citation>
    <scope>NUCLEOTIDE SEQUENCE [LARGE SCALE GENOMIC DNA]</scope>
    <source>
        <strain evidence="2 3">N2/73</strain>
    </source>
</reference>
<dbReference type="EMBL" id="LXKT01000029">
    <property type="protein sequence ID" value="OCJ32668.1"/>
    <property type="molecule type" value="Genomic_DNA"/>
</dbReference>
<comment type="caution">
    <text evidence="2">The sequence shown here is derived from an EMBL/GenBank/DDBJ whole genome shotgun (WGS) entry which is preliminary data.</text>
</comment>
<accession>A0AB36EBW9</accession>
<dbReference type="Pfam" id="PF24390">
    <property type="entry name" value="PRTase-CE"/>
    <property type="match status" value="1"/>
</dbReference>
<gene>
    <name evidence="2" type="ORF">A6U91_20930</name>
</gene>
<feature type="domain" description="PRTase-CE" evidence="1">
    <location>
        <begin position="54"/>
        <end position="368"/>
    </location>
</feature>
<dbReference type="Proteomes" id="UP000093451">
    <property type="component" value="Unassembled WGS sequence"/>
</dbReference>
<evidence type="ECO:0000313" key="3">
    <source>
        <dbReference type="Proteomes" id="UP000093451"/>
    </source>
</evidence>
<protein>
    <recommendedName>
        <fullName evidence="1">PRTase-CE domain-containing protein</fullName>
    </recommendedName>
</protein>
<evidence type="ECO:0000313" key="2">
    <source>
        <dbReference type="EMBL" id="OCJ32668.1"/>
    </source>
</evidence>
<sequence length="373" mass="42481">MALNLIAEVMGWEEAETSPANREYAWLKLMSSIKYDGYADFRAGVRFIESLAVWLKQFDKSDRPIAYEFFKRRLVYVSPAELQCLIEIFVPEVVTPHLRKVVAQQLGIKPYEVWATRLGMEAFTNRLRSTLFIGMSDGSRMDILRRANIGKLNQEQVITTLTVDDEKWRSLGGKLRKALGADAKFDSVYLIEDFTGSGTTFIRQDEKGEWDGKLAKFNRAVGIAKDELGAEFPLAENFALHIHHYISTDQARVSLDERIDFAHDNWKDKVFGSVSVTEGIRLPASLKLNRETDGAMLDLCDRYHDPGLDKRLEEHLKASGILTVKHGFASCALPLIMDHNTPNNSIPLLWAETEAERGHHSMQPLFRRRDRHG</sequence>
<dbReference type="InterPro" id="IPR056920">
    <property type="entry name" value="PRTase-CE"/>
</dbReference>
<proteinExistence type="predicted"/>
<organism evidence="2 3">
    <name type="scientific">Agrobacterium tumefaciens</name>
    <dbReference type="NCBI Taxonomy" id="358"/>
    <lineage>
        <taxon>Bacteria</taxon>
        <taxon>Pseudomonadati</taxon>
        <taxon>Pseudomonadota</taxon>
        <taxon>Alphaproteobacteria</taxon>
        <taxon>Hyphomicrobiales</taxon>
        <taxon>Rhizobiaceae</taxon>
        <taxon>Rhizobium/Agrobacterium group</taxon>
        <taxon>Agrobacterium</taxon>
        <taxon>Agrobacterium tumefaciens complex</taxon>
    </lineage>
</organism>
<name>A0AB36EBW9_AGRTU</name>
<evidence type="ECO:0000259" key="1">
    <source>
        <dbReference type="Pfam" id="PF24390"/>
    </source>
</evidence>
<dbReference type="AlphaFoldDB" id="A0AB36EBW9"/>